<gene>
    <name evidence="2" type="ORF">SAMN04488003_104114</name>
</gene>
<dbReference type="Gene3D" id="1.20.1640.10">
    <property type="entry name" value="Multidrug efflux transporter AcrB transmembrane domain"/>
    <property type="match status" value="2"/>
</dbReference>
<feature type="transmembrane region" description="Helical" evidence="1">
    <location>
        <begin position="905"/>
        <end position="925"/>
    </location>
</feature>
<dbReference type="Gene3D" id="3.30.70.1430">
    <property type="entry name" value="Multidrug efflux transporter AcrB pore domain"/>
    <property type="match status" value="2"/>
</dbReference>
<dbReference type="Gene3D" id="3.30.2090.10">
    <property type="entry name" value="Multidrug efflux transporter AcrB TolC docking domain, DN and DC subdomains"/>
    <property type="match status" value="2"/>
</dbReference>
<feature type="transmembrane region" description="Helical" evidence="1">
    <location>
        <begin position="25"/>
        <end position="44"/>
    </location>
</feature>
<dbReference type="InterPro" id="IPR027463">
    <property type="entry name" value="AcrB_DN_DC_subdom"/>
</dbReference>
<feature type="transmembrane region" description="Helical" evidence="1">
    <location>
        <begin position="879"/>
        <end position="898"/>
    </location>
</feature>
<evidence type="ECO:0000313" key="3">
    <source>
        <dbReference type="Proteomes" id="UP000199585"/>
    </source>
</evidence>
<feature type="transmembrane region" description="Helical" evidence="1">
    <location>
        <begin position="439"/>
        <end position="461"/>
    </location>
</feature>
<proteinExistence type="predicted"/>
<evidence type="ECO:0000313" key="2">
    <source>
        <dbReference type="EMBL" id="SEM76374.1"/>
    </source>
</evidence>
<name>A0A1H8B2R2_9RHOB</name>
<dbReference type="STRING" id="245187.SAMN04488003_104114"/>
<reference evidence="2 3" key="1">
    <citation type="submission" date="2016-10" db="EMBL/GenBank/DDBJ databases">
        <authorList>
            <person name="de Groot N.N."/>
        </authorList>
    </citation>
    <scope>NUCLEOTIDE SEQUENCE [LARGE SCALE GENOMIC DNA]</scope>
    <source>
        <strain evidence="2 3">DSM 16213</strain>
    </source>
</reference>
<evidence type="ECO:0000256" key="1">
    <source>
        <dbReference type="SAM" id="Phobius"/>
    </source>
</evidence>
<feature type="transmembrane region" description="Helical" evidence="1">
    <location>
        <begin position="1058"/>
        <end position="1078"/>
    </location>
</feature>
<feature type="transmembrane region" description="Helical" evidence="1">
    <location>
        <begin position="1015"/>
        <end position="1037"/>
    </location>
</feature>
<sequence length="1129" mass="116927">MSGTPPGTGAQPGGLLSYFARHRTVANLLMALMLGAGLLAWPNMRAQYLPDVVIDGITVGVQWDGAGAEAVDAGIVQVLGPALQAVAGVTETSARSSEGSARIDLEFTPGTNMDRAAENVQQAIDSAGNLPDDAEEPTLRRGGWTDRVTDVVITGPVGVDQLGRFADEMVVQLFQAGVTQATVRGIAAPGILVEVPSQALIANDIGLSDIADRIAAETTGSAVGDVSGAARIRTGAETRSREAIAAIPLRSDPDGATLTVGDVARIIVLGPDRSRAYYVGDDPAVMIGVVRGADGDAIGLQDSVERVAASLQPTLPAGTRIDLINARAEEITGRLNLLFKNGVQGLALVVVLLFLFLNARTALWVAAGIPTAMLAAVALMYAAGITINMISLFALILTLGLVVDDAIVVGEHADYRARHLGEPSVVAAERAAQRMFSPVLAASLTTCIAFLGLVVVGGQFGSLISDIPFTVIVVLAASLVECFLILPRHLSHGLGGSQAWYDAPSRIMNRGFDAFTRAVFRPLIALVVRARYVVLAGALLLLSSQIALVVRGDVRWVFFANPEQGEVTGNVAMLPGATRDDTRAMMAEMQRATAALSARLADADGGRNPVAHVVAEIGGNAGRGIAGADDKDPDLLGSISIGLVDTDDRSVTAAAFVSALQDEVVQHPMAETVSFRSYGAGPGGDGLDIQLSGADALTLKAAAEALKTDLSRYPEVTALEDSLPYDREELVLTLTPQGAALGLSIDALGADLRARLGGIEAASFPDGVRSVTVRVELPAGEVAADFLDATQIRTPDGAFVPLGDVVQVEARSGFGTVRRENGVPLISVTGNLSDDDPDRAAQIQSEIDTRILPAIGARYGIQTVQAGLSAQADAFLSDAATALILVLGGIYASLAWIFSSWSRPLVVMAVIPFGLVGAIWGHHVWDIPLSLFTVVGLIGMTGVIINDSIVLVTTIDEQAATRGLVPAIIDGSASRLRPVLLTTLTTVLGLGPLLYERASQAAFLKPTVVTLVYGLGFGLVLVLLVVPATMAVQADLARQMRSARRALMSRRAALRGPAVLGAALAVALFAGTVAPVLVTGSAWDPASAVLPLLAAGTGAAMAVFVAGLAVALLAIYAASALVLVVRHRA</sequence>
<protein>
    <submittedName>
        <fullName evidence="2">Multidrug efflux pump subunit AcrB</fullName>
    </submittedName>
</protein>
<dbReference type="Gene3D" id="3.30.70.1320">
    <property type="entry name" value="Multidrug efflux transporter AcrB pore domain like"/>
    <property type="match status" value="1"/>
</dbReference>
<dbReference type="Proteomes" id="UP000199585">
    <property type="component" value="Unassembled WGS sequence"/>
</dbReference>
<keyword evidence="1" id="KW-0472">Membrane</keyword>
<keyword evidence="1" id="KW-1133">Transmembrane helix</keyword>
<dbReference type="GO" id="GO:0005886">
    <property type="term" value="C:plasma membrane"/>
    <property type="evidence" value="ECO:0007669"/>
    <property type="project" value="TreeGrafter"/>
</dbReference>
<accession>A0A1H8B2R2</accession>
<feature type="transmembrane region" description="Helical" evidence="1">
    <location>
        <begin position="337"/>
        <end position="356"/>
    </location>
</feature>
<dbReference type="RefSeq" id="WP_281242578.1">
    <property type="nucleotide sequence ID" value="NZ_FOCI01000004.1"/>
</dbReference>
<keyword evidence="1" id="KW-0812">Transmembrane</keyword>
<dbReference type="PANTHER" id="PTHR32063:SF33">
    <property type="entry name" value="RND SUPERFAMILY EFFLUX PUMP PERMEASE COMPONENT"/>
    <property type="match status" value="1"/>
</dbReference>
<feature type="transmembrane region" description="Helical" evidence="1">
    <location>
        <begin position="1098"/>
        <end position="1125"/>
    </location>
</feature>
<dbReference type="PRINTS" id="PR00702">
    <property type="entry name" value="ACRIFLAVINRP"/>
</dbReference>
<dbReference type="Gene3D" id="3.30.70.1440">
    <property type="entry name" value="Multidrug efflux transporter AcrB pore domain"/>
    <property type="match status" value="1"/>
</dbReference>
<dbReference type="InterPro" id="IPR001036">
    <property type="entry name" value="Acrflvin-R"/>
</dbReference>
<dbReference type="Pfam" id="PF00873">
    <property type="entry name" value="ACR_tran"/>
    <property type="match status" value="1"/>
</dbReference>
<dbReference type="AlphaFoldDB" id="A0A1H8B2R2"/>
<dbReference type="SUPFAM" id="SSF82866">
    <property type="entry name" value="Multidrug efflux transporter AcrB transmembrane domain"/>
    <property type="match status" value="2"/>
</dbReference>
<organism evidence="2 3">
    <name type="scientific">Loktanella fryxellensis</name>
    <dbReference type="NCBI Taxonomy" id="245187"/>
    <lineage>
        <taxon>Bacteria</taxon>
        <taxon>Pseudomonadati</taxon>
        <taxon>Pseudomonadota</taxon>
        <taxon>Alphaproteobacteria</taxon>
        <taxon>Rhodobacterales</taxon>
        <taxon>Roseobacteraceae</taxon>
        <taxon>Loktanella</taxon>
    </lineage>
</organism>
<dbReference type="GO" id="GO:0042910">
    <property type="term" value="F:xenobiotic transmembrane transporter activity"/>
    <property type="evidence" value="ECO:0007669"/>
    <property type="project" value="TreeGrafter"/>
</dbReference>
<feature type="transmembrane region" description="Helical" evidence="1">
    <location>
        <begin position="530"/>
        <end position="550"/>
    </location>
</feature>
<dbReference type="EMBL" id="FOCI01000004">
    <property type="protein sequence ID" value="SEM76374.1"/>
    <property type="molecule type" value="Genomic_DNA"/>
</dbReference>
<dbReference type="SUPFAM" id="SSF82693">
    <property type="entry name" value="Multidrug efflux transporter AcrB pore domain, PN1, PN2, PC1 and PC2 subdomains"/>
    <property type="match status" value="2"/>
</dbReference>
<feature type="transmembrane region" description="Helical" evidence="1">
    <location>
        <begin position="931"/>
        <end position="955"/>
    </location>
</feature>
<dbReference type="PANTHER" id="PTHR32063">
    <property type="match status" value="1"/>
</dbReference>
<feature type="transmembrane region" description="Helical" evidence="1">
    <location>
        <begin position="467"/>
        <end position="486"/>
    </location>
</feature>
<feature type="transmembrane region" description="Helical" evidence="1">
    <location>
        <begin position="976"/>
        <end position="995"/>
    </location>
</feature>
<dbReference type="SUPFAM" id="SSF82714">
    <property type="entry name" value="Multidrug efflux transporter AcrB TolC docking domain, DN and DC subdomains"/>
    <property type="match status" value="2"/>
</dbReference>
<keyword evidence="3" id="KW-1185">Reference proteome</keyword>